<dbReference type="EMBL" id="OZ037948">
    <property type="protein sequence ID" value="CAL1708723.1"/>
    <property type="molecule type" value="Genomic_DNA"/>
</dbReference>
<feature type="compositionally biased region" description="Basic and acidic residues" evidence="1">
    <location>
        <begin position="39"/>
        <end position="60"/>
    </location>
</feature>
<dbReference type="SUPFAM" id="SSF81383">
    <property type="entry name" value="F-box domain"/>
    <property type="match status" value="1"/>
</dbReference>
<protein>
    <recommendedName>
        <fullName evidence="4">F-box domain-containing protein</fullName>
    </recommendedName>
</protein>
<name>A0ABP1DLI3_9APHY</name>
<feature type="compositionally biased region" description="Basic and acidic residues" evidence="1">
    <location>
        <begin position="370"/>
        <end position="384"/>
    </location>
</feature>
<organism evidence="2 3">
    <name type="scientific">Somion occarium</name>
    <dbReference type="NCBI Taxonomy" id="3059160"/>
    <lineage>
        <taxon>Eukaryota</taxon>
        <taxon>Fungi</taxon>
        <taxon>Dikarya</taxon>
        <taxon>Basidiomycota</taxon>
        <taxon>Agaricomycotina</taxon>
        <taxon>Agaricomycetes</taxon>
        <taxon>Polyporales</taxon>
        <taxon>Cerrenaceae</taxon>
        <taxon>Somion</taxon>
    </lineage>
</organism>
<feature type="region of interest" description="Disordered" evidence="1">
    <location>
        <begin position="1"/>
        <end position="165"/>
    </location>
</feature>
<feature type="compositionally biased region" description="Polar residues" evidence="1">
    <location>
        <begin position="1"/>
        <end position="19"/>
    </location>
</feature>
<gene>
    <name evidence="2" type="ORF">GFSPODELE1_LOCUS6993</name>
</gene>
<evidence type="ECO:0000313" key="3">
    <source>
        <dbReference type="Proteomes" id="UP001497453"/>
    </source>
</evidence>
<keyword evidence="3" id="KW-1185">Reference proteome</keyword>
<evidence type="ECO:0008006" key="4">
    <source>
        <dbReference type="Google" id="ProtNLM"/>
    </source>
</evidence>
<feature type="compositionally biased region" description="Basic residues" evidence="1">
    <location>
        <begin position="146"/>
        <end position="163"/>
    </location>
</feature>
<feature type="region of interest" description="Disordered" evidence="1">
    <location>
        <begin position="370"/>
        <end position="393"/>
    </location>
</feature>
<dbReference type="InterPro" id="IPR036047">
    <property type="entry name" value="F-box-like_dom_sf"/>
</dbReference>
<reference evidence="3" key="1">
    <citation type="submission" date="2024-04" db="EMBL/GenBank/DDBJ databases">
        <authorList>
            <person name="Shaw F."/>
            <person name="Minotto A."/>
        </authorList>
    </citation>
    <scope>NUCLEOTIDE SEQUENCE [LARGE SCALE GENOMIC DNA]</scope>
</reference>
<evidence type="ECO:0000256" key="1">
    <source>
        <dbReference type="SAM" id="MobiDB-lite"/>
    </source>
</evidence>
<dbReference type="Proteomes" id="UP001497453">
    <property type="component" value="Chromosome 5"/>
</dbReference>
<dbReference type="CDD" id="cd09917">
    <property type="entry name" value="F-box_SF"/>
    <property type="match status" value="1"/>
</dbReference>
<accession>A0ABP1DLI3</accession>
<feature type="compositionally biased region" description="Basic and acidic residues" evidence="1">
    <location>
        <begin position="92"/>
        <end position="103"/>
    </location>
</feature>
<evidence type="ECO:0000313" key="2">
    <source>
        <dbReference type="EMBL" id="CAL1708723.1"/>
    </source>
</evidence>
<feature type="compositionally biased region" description="Polar residues" evidence="1">
    <location>
        <begin position="61"/>
        <end position="70"/>
    </location>
</feature>
<proteinExistence type="predicted"/>
<sequence>MTSALENKTRRSSSVNPESNAIIGPQKRPAEDPVEEEEPSKYPRLADADFSDDAKPDGRSDGSSSISLRTLNPLKRPADDSEHGPPTSRGTDSWKIKRPRLESEADSAVEQQKPSHRCRSSSAEEAPRKRQLVNDSSPDPGDGHQPAKRIRLRGAKRSKKHRKQRDDALLLPVELHHEILEWLWEDDSFGDDRYYLVRTLHACAQTCSRWRSAARPLIFRFLIIKHPNRLNDLVTLIQKDPQIAGWIQKVRLDGTSIPNDDHERTRIGTVEEDRDCWIYEFLAKIGVPLPSLARLELTGFAHLSKKREDQEAFAHWIRELVELRSVAELNMLRCEMSSNSLAAIVRAFPKLVRIGFASVDFSAPNFTTLRDESSSHIPSNEREASGNIDTLDSSGSPAINNASVLPTFDDGVSTPPSSHDDRTVPVQYPLFHTPPLLSSFAVNNGNPLVYYADFDFLLLHEWLRPEILSKSLKTLDIRSDVNSPSLANFIATLGTSPALECMTLFVGNGLQYFIDSTVDVRSLSNLISIRLEVDIDVAREHIEAMHYVLSQLNAPRLQVITLSIPYVDGFEVLEGTDEYLAKGFDSIKELCVETFTGTPGEQQKARKEIIAMFPLMAERGILRVENWGLPYLF</sequence>